<evidence type="ECO:0000313" key="2">
    <source>
        <dbReference type="EMBL" id="WZW97920.1"/>
    </source>
</evidence>
<accession>A0ABZ3C5T8</accession>
<dbReference type="Gene3D" id="3.40.710.10">
    <property type="entry name" value="DD-peptidase/beta-lactamase superfamily"/>
    <property type="match status" value="1"/>
</dbReference>
<dbReference type="GO" id="GO:0016787">
    <property type="term" value="F:hydrolase activity"/>
    <property type="evidence" value="ECO:0007669"/>
    <property type="project" value="UniProtKB-KW"/>
</dbReference>
<dbReference type="SUPFAM" id="SSF56601">
    <property type="entry name" value="beta-lactamase/transpeptidase-like"/>
    <property type="match status" value="1"/>
</dbReference>
<evidence type="ECO:0000259" key="1">
    <source>
        <dbReference type="Pfam" id="PF00144"/>
    </source>
</evidence>
<dbReference type="EMBL" id="CP115965">
    <property type="protein sequence ID" value="WZW97920.1"/>
    <property type="molecule type" value="Genomic_DNA"/>
</dbReference>
<keyword evidence="3" id="KW-1185">Reference proteome</keyword>
<organism evidence="2 3">
    <name type="scientific">Propioniciclava soli</name>
    <dbReference type="NCBI Taxonomy" id="2775081"/>
    <lineage>
        <taxon>Bacteria</taxon>
        <taxon>Bacillati</taxon>
        <taxon>Actinomycetota</taxon>
        <taxon>Actinomycetes</taxon>
        <taxon>Propionibacteriales</taxon>
        <taxon>Propionibacteriaceae</taxon>
        <taxon>Propioniciclava</taxon>
    </lineage>
</organism>
<proteinExistence type="predicted"/>
<dbReference type="InterPro" id="IPR001466">
    <property type="entry name" value="Beta-lactam-related"/>
</dbReference>
<sequence>MTTDLLEHFSVRVRGGLPVYGITVDRLDAPLVARQYRADERVNLYSAAKTFTSLAVGIARDEGLLDLDDRALDLLPAPARRPAAEASDVTVAHLLTMTPGHEHTLFTDEELRSDDILGDFWAGPFVAEPGTRFHYSSACSYVLGRIVEHRSGEPLRDYLDQRLFGPLGIWNPLWASCPRGHTWGGTGLHLTTREFARLGALLLRRGHVDGRRLVSEEWVDLMASATVDSSGWTPDVEGRRYGLHVWLCTPPGAYRADGRYGQHCVVLPEHAAAVTVTAHHEGDTHEILRAVWDDLLPSLG</sequence>
<keyword evidence="2" id="KW-0378">Hydrolase</keyword>
<dbReference type="InterPro" id="IPR050789">
    <property type="entry name" value="Diverse_Enzym_Activities"/>
</dbReference>
<evidence type="ECO:0000313" key="3">
    <source>
        <dbReference type="Proteomes" id="UP001434337"/>
    </source>
</evidence>
<feature type="domain" description="Beta-lactamase-related" evidence="1">
    <location>
        <begin position="34"/>
        <end position="283"/>
    </location>
</feature>
<dbReference type="Pfam" id="PF00144">
    <property type="entry name" value="Beta-lactamase"/>
    <property type="match status" value="1"/>
</dbReference>
<dbReference type="Proteomes" id="UP001434337">
    <property type="component" value="Chromosome"/>
</dbReference>
<dbReference type="PANTHER" id="PTHR43283">
    <property type="entry name" value="BETA-LACTAMASE-RELATED"/>
    <property type="match status" value="1"/>
</dbReference>
<protein>
    <submittedName>
        <fullName evidence="2">Serine hydrolase</fullName>
    </submittedName>
</protein>
<dbReference type="RefSeq" id="WP_342372148.1">
    <property type="nucleotide sequence ID" value="NZ_CP115965.1"/>
</dbReference>
<gene>
    <name evidence="2" type="ORF">PCC79_13635</name>
</gene>
<dbReference type="PANTHER" id="PTHR43283:SF7">
    <property type="entry name" value="BETA-LACTAMASE-RELATED DOMAIN-CONTAINING PROTEIN"/>
    <property type="match status" value="1"/>
</dbReference>
<name>A0ABZ3C5T8_9ACTN</name>
<reference evidence="2 3" key="1">
    <citation type="journal article" date="2023" name="Environ Microbiome">
        <title>A coral-associated actinobacterium mitigates coral bleaching under heat stress.</title>
        <authorList>
            <person name="Li J."/>
            <person name="Zou Y."/>
            <person name="Li Q."/>
            <person name="Zhang J."/>
            <person name="Bourne D.G."/>
            <person name="Lyu Y."/>
            <person name="Liu C."/>
            <person name="Zhang S."/>
        </authorList>
    </citation>
    <scope>NUCLEOTIDE SEQUENCE [LARGE SCALE GENOMIC DNA]</scope>
    <source>
        <strain evidence="2 3">SCSIO 13291</strain>
    </source>
</reference>
<dbReference type="InterPro" id="IPR012338">
    <property type="entry name" value="Beta-lactam/transpept-like"/>
</dbReference>